<evidence type="ECO:0000313" key="1">
    <source>
        <dbReference type="EMBL" id="KJL32439.1"/>
    </source>
</evidence>
<evidence type="ECO:0000313" key="2">
    <source>
        <dbReference type="Proteomes" id="UP000033640"/>
    </source>
</evidence>
<protein>
    <recommendedName>
        <fullName evidence="3">DUF2442 domain-containing protein</fullName>
    </recommendedName>
</protein>
<sequence>MSTSIDAALAVGIEIDDQELHVRIKDGRTISVPLGWFPRLANASAAERLDWRLIGEGEGIRWHRIDEDISISALLRGR</sequence>
<proteinExistence type="predicted"/>
<dbReference type="InterPro" id="IPR018841">
    <property type="entry name" value="DUF2442"/>
</dbReference>
<gene>
    <name evidence="1" type="ORF">RS83_00226</name>
</gene>
<evidence type="ECO:0008006" key="3">
    <source>
        <dbReference type="Google" id="ProtNLM"/>
    </source>
</evidence>
<accession>A0A0F0LIE8</accession>
<name>A0A0F0LIE8_9MICO</name>
<dbReference type="AlphaFoldDB" id="A0A0F0LIE8"/>
<organism evidence="1 2">
    <name type="scientific">Microbacterium oxydans</name>
    <dbReference type="NCBI Taxonomy" id="82380"/>
    <lineage>
        <taxon>Bacteria</taxon>
        <taxon>Bacillati</taxon>
        <taxon>Actinomycetota</taxon>
        <taxon>Actinomycetes</taxon>
        <taxon>Micrococcales</taxon>
        <taxon>Microbacteriaceae</taxon>
        <taxon>Microbacterium</taxon>
    </lineage>
</organism>
<dbReference type="EMBL" id="JYIW01000014">
    <property type="protein sequence ID" value="KJL32439.1"/>
    <property type="molecule type" value="Genomic_DNA"/>
</dbReference>
<dbReference type="PATRIC" id="fig|82380.11.peg.237"/>
<dbReference type="Proteomes" id="UP000033640">
    <property type="component" value="Unassembled WGS sequence"/>
</dbReference>
<dbReference type="Pfam" id="PF10387">
    <property type="entry name" value="DUF2442"/>
    <property type="match status" value="1"/>
</dbReference>
<comment type="caution">
    <text evidence="1">The sequence shown here is derived from an EMBL/GenBank/DDBJ whole genome shotgun (WGS) entry which is preliminary data.</text>
</comment>
<reference evidence="1 2" key="1">
    <citation type="submission" date="2015-02" db="EMBL/GenBank/DDBJ databases">
        <title>Draft genome sequences of ten Microbacterium spp. with emphasis on heavy metal contaminated environments.</title>
        <authorList>
            <person name="Corretto E."/>
        </authorList>
    </citation>
    <scope>NUCLEOTIDE SEQUENCE [LARGE SCALE GENOMIC DNA]</scope>
    <source>
        <strain evidence="1 2">BEL4b</strain>
    </source>
</reference>
<dbReference type="Gene3D" id="3.30.2020.40">
    <property type="entry name" value="Uncharacterised protein PF10387, DUF2442"/>
    <property type="match status" value="1"/>
</dbReference>
<dbReference type="RefSeq" id="WP_045277673.1">
    <property type="nucleotide sequence ID" value="NZ_CAKKLT010000084.1"/>
</dbReference>